<evidence type="ECO:0000313" key="16">
    <source>
        <dbReference type="Proteomes" id="UP001645859"/>
    </source>
</evidence>
<keyword evidence="5" id="KW-0808">Transferase</keyword>
<evidence type="ECO:0000256" key="8">
    <source>
        <dbReference type="ARBA" id="ARBA00022977"/>
    </source>
</evidence>
<dbReference type="Pfam" id="PF09084">
    <property type="entry name" value="NMT1"/>
    <property type="match status" value="1"/>
</dbReference>
<evidence type="ECO:0000256" key="4">
    <source>
        <dbReference type="ARBA" id="ARBA00011738"/>
    </source>
</evidence>
<keyword evidence="6" id="KW-0479">Metal-binding</keyword>
<dbReference type="RefSeq" id="WP_202344186.1">
    <property type="nucleotide sequence ID" value="NZ_BAAAPI010000013.1"/>
</dbReference>
<dbReference type="Proteomes" id="UP001645859">
    <property type="component" value="Unassembled WGS sequence"/>
</dbReference>
<evidence type="ECO:0000256" key="9">
    <source>
        <dbReference type="ARBA" id="ARBA00023004"/>
    </source>
</evidence>
<name>A0ABS1SED7_9MICO</name>
<feature type="signal peptide" evidence="13">
    <location>
        <begin position="1"/>
        <end position="30"/>
    </location>
</feature>
<feature type="region of interest" description="Disordered" evidence="12">
    <location>
        <begin position="327"/>
        <end position="347"/>
    </location>
</feature>
<dbReference type="Gene3D" id="3.40.190.10">
    <property type="entry name" value="Periplasmic binding protein-like II"/>
    <property type="match status" value="2"/>
</dbReference>
<dbReference type="PROSITE" id="PS51257">
    <property type="entry name" value="PROKAR_LIPOPROTEIN"/>
    <property type="match status" value="1"/>
</dbReference>
<dbReference type="EMBL" id="QYAC01000003">
    <property type="protein sequence ID" value="MBL3678913.1"/>
    <property type="molecule type" value="Genomic_DNA"/>
</dbReference>
<reference evidence="15 16" key="1">
    <citation type="submission" date="2018-09" db="EMBL/GenBank/DDBJ databases">
        <title>Comparative genomics of Leucobacter spp.</title>
        <authorList>
            <person name="Reis A.C."/>
            <person name="Kolvenbach B.A."/>
            <person name="Corvini P.F.X."/>
            <person name="Nunes O.C."/>
        </authorList>
    </citation>
    <scope>NUCLEOTIDE SEQUENCE [LARGE SCALE GENOMIC DNA]</scope>
    <source>
        <strain evidence="15 16">TAN 31504</strain>
    </source>
</reference>
<dbReference type="PANTHER" id="PTHR31528">
    <property type="entry name" value="4-AMINO-5-HYDROXYMETHYL-2-METHYLPYRIMIDINE PHOSPHATE SYNTHASE THI11-RELATED"/>
    <property type="match status" value="1"/>
</dbReference>
<evidence type="ECO:0000256" key="3">
    <source>
        <dbReference type="ARBA" id="ARBA00009406"/>
    </source>
</evidence>
<comment type="pathway">
    <text evidence="2">Cofactor biosynthesis; thiamine diphosphate biosynthesis.</text>
</comment>
<gene>
    <name evidence="15" type="ORF">D3230_06335</name>
</gene>
<keyword evidence="16" id="KW-1185">Reference proteome</keyword>
<dbReference type="PANTHER" id="PTHR31528:SF1">
    <property type="entry name" value="4-AMINO-5-HYDROXYMETHYL-2-METHYLPYRIMIDINE PHOSPHATE SYNTHASE THI11-RELATED"/>
    <property type="match status" value="1"/>
</dbReference>
<comment type="catalytic activity">
    <reaction evidence="11">
        <text>N(6)-(pyridoxal phosphate)-L-lysyl-[4-amino-5-hydroxymethyl-2-methylpyrimidine phosphate synthase] + L-histidyl-[4-amino-5-hydroxymethyl-2-methylpyrimidine phosphate synthase] + 2 Fe(3+) + 4 H2O = L-lysyl-[4-amino-5-hydroxymethyl-2-methylpyrimidine phosphate synthase] + (2S)-2-amino-5-hydroxy-4-oxopentanoyl-[4-amino-5-hydroxymethyl-2-methylpyrimidine phosphate synthase] + 4-amino-2-methyl-5-(phosphooxymethyl)pyrimidine + 3-oxopropanoate + 2 Fe(2+) + 2 H(+)</text>
        <dbReference type="Rhea" id="RHEA:65756"/>
        <dbReference type="Rhea" id="RHEA-COMP:16892"/>
        <dbReference type="Rhea" id="RHEA-COMP:16893"/>
        <dbReference type="Rhea" id="RHEA-COMP:16894"/>
        <dbReference type="Rhea" id="RHEA-COMP:16895"/>
        <dbReference type="ChEBI" id="CHEBI:15377"/>
        <dbReference type="ChEBI" id="CHEBI:15378"/>
        <dbReference type="ChEBI" id="CHEBI:29033"/>
        <dbReference type="ChEBI" id="CHEBI:29034"/>
        <dbReference type="ChEBI" id="CHEBI:29969"/>
        <dbReference type="ChEBI" id="CHEBI:29979"/>
        <dbReference type="ChEBI" id="CHEBI:33190"/>
        <dbReference type="ChEBI" id="CHEBI:58354"/>
        <dbReference type="ChEBI" id="CHEBI:143915"/>
        <dbReference type="ChEBI" id="CHEBI:157692"/>
    </reaction>
    <physiologicalReaction direction="left-to-right" evidence="11">
        <dbReference type="Rhea" id="RHEA:65757"/>
    </physiologicalReaction>
</comment>
<keyword evidence="7" id="KW-0663">Pyridoxal phosphate</keyword>
<evidence type="ECO:0000256" key="6">
    <source>
        <dbReference type="ARBA" id="ARBA00022723"/>
    </source>
</evidence>
<feature type="chain" id="PRO_5045480615" description="Thiamine pyrimidine synthase" evidence="13">
    <location>
        <begin position="31"/>
        <end position="347"/>
    </location>
</feature>
<dbReference type="InterPro" id="IPR027939">
    <property type="entry name" value="NMT1/THI5"/>
</dbReference>
<protein>
    <recommendedName>
        <fullName evidence="10">Thiamine pyrimidine synthase</fullName>
    </recommendedName>
</protein>
<keyword evidence="9" id="KW-0408">Iron</keyword>
<evidence type="ECO:0000313" key="15">
    <source>
        <dbReference type="EMBL" id="MBL3678913.1"/>
    </source>
</evidence>
<evidence type="ECO:0000256" key="2">
    <source>
        <dbReference type="ARBA" id="ARBA00004948"/>
    </source>
</evidence>
<feature type="domain" description="SsuA/THI5-like" evidence="14">
    <location>
        <begin position="60"/>
        <end position="272"/>
    </location>
</feature>
<comment type="caution">
    <text evidence="15">The sequence shown here is derived from an EMBL/GenBank/DDBJ whole genome shotgun (WGS) entry which is preliminary data.</text>
</comment>
<comment type="function">
    <text evidence="1">Responsible for the formation of the pyrimidine heterocycle in the thiamine biosynthesis pathway. Catalyzes the formation of hydroxymethylpyrimidine phosphate (HMP-P) from histidine and pyridoxal phosphate (PLP). The protein uses PLP and the active site histidine to form HMP-P, generating an inactive enzyme. The enzyme can only undergo a single turnover, which suggests it is a suicide enzyme.</text>
</comment>
<evidence type="ECO:0000256" key="13">
    <source>
        <dbReference type="SAM" id="SignalP"/>
    </source>
</evidence>
<proteinExistence type="inferred from homology"/>
<comment type="similarity">
    <text evidence="3">Belongs to the NMT1/THI5 family.</text>
</comment>
<dbReference type="InterPro" id="IPR015168">
    <property type="entry name" value="SsuA/THI5"/>
</dbReference>
<keyword evidence="8" id="KW-0784">Thiamine biosynthesis</keyword>
<organism evidence="15 16">
    <name type="scientific">Leucobacter chromiireducens subsp. solipictus</name>
    <dbReference type="NCBI Taxonomy" id="398235"/>
    <lineage>
        <taxon>Bacteria</taxon>
        <taxon>Bacillati</taxon>
        <taxon>Actinomycetota</taxon>
        <taxon>Actinomycetes</taxon>
        <taxon>Micrococcales</taxon>
        <taxon>Microbacteriaceae</taxon>
        <taxon>Leucobacter</taxon>
    </lineage>
</organism>
<keyword evidence="13" id="KW-0732">Signal</keyword>
<sequence>MRTRRESTHVRRVGSALIAILAATALSACAAGTQGGTDAESSPEGLTPLTLSLDWNSYVAYHAPFALAEESGIWTEHGLSVQQTMPGGSGDALIEVGTAKTDLAWADLSTSAASMLQGVPVTAVATVQTKNASGLTVLEGTSLESAADVPGMRIGSTPGGSDATLIGAFLRANDIDPEAVDIVNLPANGKFAALMTGEVDAISGQVYYYVSSAQSQGVTATGKSYSDMGLDVLDHGFVANDAFLAEQPEAVTRFLAAYREALARTIEDPASACTVLTEKSEGALLPEDCESQLEGWLPLVGDPADPAWGTNEAADWTSTVDVLTEFGGAEGDRTPASMFTNEALPHE</sequence>
<dbReference type="SUPFAM" id="SSF53850">
    <property type="entry name" value="Periplasmic binding protein-like II"/>
    <property type="match status" value="1"/>
</dbReference>
<evidence type="ECO:0000256" key="10">
    <source>
        <dbReference type="ARBA" id="ARBA00033171"/>
    </source>
</evidence>
<evidence type="ECO:0000256" key="5">
    <source>
        <dbReference type="ARBA" id="ARBA00022679"/>
    </source>
</evidence>
<evidence type="ECO:0000256" key="1">
    <source>
        <dbReference type="ARBA" id="ARBA00003469"/>
    </source>
</evidence>
<evidence type="ECO:0000259" key="14">
    <source>
        <dbReference type="Pfam" id="PF09084"/>
    </source>
</evidence>
<evidence type="ECO:0000256" key="7">
    <source>
        <dbReference type="ARBA" id="ARBA00022898"/>
    </source>
</evidence>
<evidence type="ECO:0000256" key="12">
    <source>
        <dbReference type="SAM" id="MobiDB-lite"/>
    </source>
</evidence>
<evidence type="ECO:0000256" key="11">
    <source>
        <dbReference type="ARBA" id="ARBA00048179"/>
    </source>
</evidence>
<comment type="subunit">
    <text evidence="4">Homodimer.</text>
</comment>
<accession>A0ABS1SED7</accession>